<evidence type="ECO:0008006" key="3">
    <source>
        <dbReference type="Google" id="ProtNLM"/>
    </source>
</evidence>
<dbReference type="CDD" id="cd09917">
    <property type="entry name" value="F-box_SF"/>
    <property type="match status" value="1"/>
</dbReference>
<gene>
    <name evidence="1" type="ORF">VKT23_011476</name>
</gene>
<name>A0ABR1J8B6_9AGAR</name>
<evidence type="ECO:0000313" key="1">
    <source>
        <dbReference type="EMBL" id="KAK7453964.1"/>
    </source>
</evidence>
<dbReference type="SUPFAM" id="SSF81383">
    <property type="entry name" value="F-box domain"/>
    <property type="match status" value="1"/>
</dbReference>
<comment type="caution">
    <text evidence="1">The sequence shown here is derived from an EMBL/GenBank/DDBJ whole genome shotgun (WGS) entry which is preliminary data.</text>
</comment>
<accession>A0ABR1J8B6</accession>
<organism evidence="1 2">
    <name type="scientific">Marasmiellus scandens</name>
    <dbReference type="NCBI Taxonomy" id="2682957"/>
    <lineage>
        <taxon>Eukaryota</taxon>
        <taxon>Fungi</taxon>
        <taxon>Dikarya</taxon>
        <taxon>Basidiomycota</taxon>
        <taxon>Agaricomycotina</taxon>
        <taxon>Agaricomycetes</taxon>
        <taxon>Agaricomycetidae</taxon>
        <taxon>Agaricales</taxon>
        <taxon>Marasmiineae</taxon>
        <taxon>Omphalotaceae</taxon>
        <taxon>Marasmiellus</taxon>
    </lineage>
</organism>
<dbReference type="EMBL" id="JBANRG010000025">
    <property type="protein sequence ID" value="KAK7453964.1"/>
    <property type="molecule type" value="Genomic_DNA"/>
</dbReference>
<evidence type="ECO:0000313" key="2">
    <source>
        <dbReference type="Proteomes" id="UP001498398"/>
    </source>
</evidence>
<keyword evidence="2" id="KW-1185">Reference proteome</keyword>
<dbReference type="InterPro" id="IPR036047">
    <property type="entry name" value="F-box-like_dom_sf"/>
</dbReference>
<dbReference type="Proteomes" id="UP001498398">
    <property type="component" value="Unassembled WGS sequence"/>
</dbReference>
<reference evidence="1 2" key="1">
    <citation type="submission" date="2024-01" db="EMBL/GenBank/DDBJ databases">
        <title>A draft genome for the cacao thread blight pathogen Marasmiellus scandens.</title>
        <authorList>
            <person name="Baruah I.K."/>
            <person name="Leung J."/>
            <person name="Bukari Y."/>
            <person name="Amoako-Attah I."/>
            <person name="Meinhardt L.W."/>
            <person name="Bailey B.A."/>
            <person name="Cohen S.P."/>
        </authorList>
    </citation>
    <scope>NUCLEOTIDE SEQUENCE [LARGE SCALE GENOMIC DNA]</scope>
    <source>
        <strain evidence="1 2">GH-19</strain>
    </source>
</reference>
<sequence length="286" mass="33725">MEDEPNESYRPRPKPEMRLYEEDEYELWILCREKANGPAPVTIEVDESKSVWQDPDAYRFYLVSRFFHTLEGFYKGYLDLTGRHQERCIALLSRHSMFMKDMVRVREIAREVRYEDEDWDGTMKTFVTYEITDQGIWNNFRLKWKIPRSISFGWLEDSISQLYDTIRHSGGQPKIQCLCLSKLPPEIIDYIFSFASLDDARLLAATSKQMKAIARPYVFHRRTLCFRLNGGDLAKTISMDETQKEIYLAQLAVEMRQKLCLSIEFIRKKKSAMEKSAKILIISIIP</sequence>
<protein>
    <recommendedName>
        <fullName evidence="3">F-box domain-containing protein</fullName>
    </recommendedName>
</protein>
<proteinExistence type="predicted"/>